<protein>
    <submittedName>
        <fullName evidence="3">TATA box-binding protein-associated factor RNA polymerase I subunit C</fullName>
    </submittedName>
</protein>
<comment type="caution">
    <text evidence="2">The sequence shown here is derived from an EMBL/GenBank/DDBJ whole genome shotgun (WGS) entry which is preliminary data.</text>
</comment>
<dbReference type="EMBL" id="BLAL01000229">
    <property type="protein sequence ID" value="GES93828.1"/>
    <property type="molecule type" value="Genomic_DNA"/>
</dbReference>
<dbReference type="InterPro" id="IPR038801">
    <property type="entry name" value="TAF1C"/>
</dbReference>
<name>A0A2Z6RR29_9GLOM</name>
<sequence length="1133" mass="130268">MNPQKKFNSAPKFSWPQLCSSDTSLNVGNLGGCSYIGNTQSINWKYMNETQTYHEGFDIGHITNVTQLFPHTRRHCPNTKYSYTVAKAYYEQSAQFLSNSYPEFDIPPEYIADTLFEESYNESKNFDPYMSHELITIGSYEYKPGIIKKFISFPIGISGTELNFIPLFNENILQDADYNANQYKSGLNTMSTLSFKTPIRQVTSSIYEHTPNKNLDTFNYCSSLMAIRTISGTTFLKVIVPELGDSHDVSSQDYLKAVVLDSILHRKKEILNHMHVTFNPMIYGEAAIVDGNGSIHLWKGERHEDYSKLFNNYDFTTIRTSQVEKDLSLKDLWKTCVYGAHPQTLFVASRISADLFDFRSRDVTLLYETNNEDKIFSFQRSPVCNAFEFILTTQNNVILLDQRFPKRPMLMWAHHHSSPPCGVNIMMREKTSIVLTWSKSPPTITAFQYLNSASGPVTSTGQPVSIPPFTMHPSYSRSKYMRSPYTIRDEDQITERSQQQKLPSLSSVLLFKNNYFAPKNTDNNSSHSDSCFSIIQLSQTGALYSQAFHAKDKTDIAIRPSIPSNRFNLQIIEMSDSIASLHSLADTDVGTMPELRVKHTQSWHFEKLWDYISKDFKCVSLNNISPFVLKTGALFISWEIVENFFEHYGHVVGFNCQKKSIIKDVNGNVQSLTYACMEGRFFNKKSNKHKKIVPCEWKITLSYIKSDKYIIVTKFLNQHNHELFSSLYNSEMWRSHVIGNTNMETISNNQINNQQNFDLLQENRDNSFISFLKNVYNDNLWIVDNIGHPLTLYEILKNIPGLHINDLKIPRVQQFSETPKIKKDSLELSVEWSLFDVNFLFEQLSNNEFISTSTISQICEFSNINVTDKNPADIEKELSCYLKKIYPLSADNNEGDINVIPNLNKIKNSRQYAIEVVSKDLIKSSQTFISKSRNCPKFSLSSDFLSEQQTNNDNNNNNNNLTNSDCFTIKCKKSVNNVNTLEKENNGYVMTTAAQELFDDWIIGQNLKDYDYKFHDNFENITETLINPTNILEKEIQKEIHHIIEKEIPIIENITENITENNVINQNPIIENVTEDNVINQNPIIENVIKDNVINQNPIIENVTKDNNVNQNISNNIIDKPKSKKKSRKAGFR</sequence>
<evidence type="ECO:0000313" key="4">
    <source>
        <dbReference type="Proteomes" id="UP000247702"/>
    </source>
</evidence>
<evidence type="ECO:0000256" key="1">
    <source>
        <dbReference type="SAM" id="MobiDB-lite"/>
    </source>
</evidence>
<dbReference type="STRING" id="94130.A0A2Z6RR29"/>
<dbReference type="OrthoDB" id="2382881at2759"/>
<evidence type="ECO:0000313" key="2">
    <source>
        <dbReference type="EMBL" id="GBC03353.1"/>
    </source>
</evidence>
<keyword evidence="4" id="KW-1185">Reference proteome</keyword>
<reference evidence="3" key="2">
    <citation type="submission" date="2019-10" db="EMBL/GenBank/DDBJ databases">
        <title>Conservation and host-specific expression of non-tandemly repeated heterogenous ribosome RNA gene in arbuscular mycorrhizal fungi.</title>
        <authorList>
            <person name="Maeda T."/>
            <person name="Kobayashi Y."/>
            <person name="Nakagawa T."/>
            <person name="Ezawa T."/>
            <person name="Yamaguchi K."/>
            <person name="Bino T."/>
            <person name="Nishimoto Y."/>
            <person name="Shigenobu S."/>
            <person name="Kawaguchi M."/>
        </authorList>
    </citation>
    <scope>NUCLEOTIDE SEQUENCE</scope>
    <source>
        <strain evidence="3">HR1</strain>
    </source>
</reference>
<dbReference type="GO" id="GO:0001650">
    <property type="term" value="C:fibrillar center"/>
    <property type="evidence" value="ECO:0007669"/>
    <property type="project" value="TreeGrafter"/>
</dbReference>
<organism evidence="2 4">
    <name type="scientific">Rhizophagus clarus</name>
    <dbReference type="NCBI Taxonomy" id="94130"/>
    <lineage>
        <taxon>Eukaryota</taxon>
        <taxon>Fungi</taxon>
        <taxon>Fungi incertae sedis</taxon>
        <taxon>Mucoromycota</taxon>
        <taxon>Glomeromycotina</taxon>
        <taxon>Glomeromycetes</taxon>
        <taxon>Glomerales</taxon>
        <taxon>Glomeraceae</taxon>
        <taxon>Rhizophagus</taxon>
    </lineage>
</organism>
<reference evidence="2 4" key="1">
    <citation type="submission" date="2017-11" db="EMBL/GenBank/DDBJ databases">
        <title>The genome of Rhizophagus clarus HR1 reveals common genetic basis of auxotrophy among arbuscular mycorrhizal fungi.</title>
        <authorList>
            <person name="Kobayashi Y."/>
        </authorList>
    </citation>
    <scope>NUCLEOTIDE SEQUENCE [LARGE SCALE GENOMIC DNA]</scope>
    <source>
        <strain evidence="2 4">HR1</strain>
    </source>
</reference>
<dbReference type="PANTHER" id="PTHR15319:SF1">
    <property type="entry name" value="TATA BOX-BINDING PROTEIN-ASSOCIATED FACTOR RNA POLYMERASE I SUBUNIT C"/>
    <property type="match status" value="1"/>
</dbReference>
<dbReference type="Proteomes" id="UP000247702">
    <property type="component" value="Unassembled WGS sequence"/>
</dbReference>
<evidence type="ECO:0000313" key="3">
    <source>
        <dbReference type="EMBL" id="GES93828.1"/>
    </source>
</evidence>
<gene>
    <name evidence="3" type="ORF">RCL2_002057900</name>
    <name evidence="2" type="ORF">RclHR1_05080019</name>
</gene>
<dbReference type="Proteomes" id="UP000615446">
    <property type="component" value="Unassembled WGS sequence"/>
</dbReference>
<feature type="region of interest" description="Disordered" evidence="1">
    <location>
        <begin position="1111"/>
        <end position="1133"/>
    </location>
</feature>
<dbReference type="AlphaFoldDB" id="A0A2Z6RR29"/>
<dbReference type="EMBL" id="BEXD01003880">
    <property type="protein sequence ID" value="GBC03353.1"/>
    <property type="molecule type" value="Genomic_DNA"/>
</dbReference>
<proteinExistence type="predicted"/>
<accession>A0A2Z6RR29</accession>
<dbReference type="PANTHER" id="PTHR15319">
    <property type="entry name" value="TATA BOX-BINDING PROTEIN ASSOCIATED FACTOR RNA POLYMERASE I SUBUNIT C"/>
    <property type="match status" value="1"/>
</dbReference>
<feature type="compositionally biased region" description="Basic residues" evidence="1">
    <location>
        <begin position="1122"/>
        <end position="1133"/>
    </location>
</feature>
<dbReference type="GO" id="GO:0001164">
    <property type="term" value="F:RNA polymerase I core promoter sequence-specific DNA binding"/>
    <property type="evidence" value="ECO:0007669"/>
    <property type="project" value="TreeGrafter"/>
</dbReference>